<evidence type="ECO:0000256" key="8">
    <source>
        <dbReference type="ARBA" id="ARBA00023004"/>
    </source>
</evidence>
<feature type="transmembrane region" description="Helical" evidence="11">
    <location>
        <begin position="463"/>
        <end position="491"/>
    </location>
</feature>
<dbReference type="GO" id="GO:0016020">
    <property type="term" value="C:membrane"/>
    <property type="evidence" value="ECO:0007669"/>
    <property type="project" value="UniProtKB-SubCell"/>
</dbReference>
<feature type="transmembrane region" description="Helical" evidence="11">
    <location>
        <begin position="430"/>
        <end position="451"/>
    </location>
</feature>
<evidence type="ECO:0000259" key="12">
    <source>
        <dbReference type="PROSITE" id="PS50836"/>
    </source>
</evidence>
<keyword evidence="7 11" id="KW-1133">Transmembrane helix</keyword>
<dbReference type="PROSITE" id="PS50939">
    <property type="entry name" value="CYTOCHROME_B561"/>
    <property type="match status" value="1"/>
</dbReference>
<feature type="transmembrane region" description="Helical" evidence="11">
    <location>
        <begin position="563"/>
        <end position="582"/>
    </location>
</feature>
<name>A0A668U7J3_OREAU</name>
<feature type="domain" description="Cytochrome b561" evidence="13">
    <location>
        <begin position="392"/>
        <end position="591"/>
    </location>
</feature>
<evidence type="ECO:0000313" key="16">
    <source>
        <dbReference type="Proteomes" id="UP000472276"/>
    </source>
</evidence>
<comment type="subcellular location">
    <subcellularLocation>
        <location evidence="2">Membrane</location>
        <topology evidence="2">Multi-pass membrane protein</topology>
    </subcellularLocation>
</comment>
<evidence type="ECO:0000256" key="5">
    <source>
        <dbReference type="ARBA" id="ARBA00022692"/>
    </source>
</evidence>
<dbReference type="Gene3D" id="2.60.40.4060">
    <property type="entry name" value="Reeler domain"/>
    <property type="match status" value="1"/>
</dbReference>
<dbReference type="PROSITE" id="PS51019">
    <property type="entry name" value="REELIN"/>
    <property type="match status" value="1"/>
</dbReference>
<dbReference type="OMA" id="ADQMESA"/>
<gene>
    <name evidence="15" type="primary">LOC116314049</name>
</gene>
<keyword evidence="6" id="KW-0249">Electron transport</keyword>
<dbReference type="Ensembl" id="ENSOABT00000035289.2">
    <property type="protein sequence ID" value="ENSOABP00000034336.2"/>
    <property type="gene ID" value="ENSOABG00000015780.2"/>
</dbReference>
<dbReference type="SMART" id="SM00665">
    <property type="entry name" value="B561"/>
    <property type="match status" value="1"/>
</dbReference>
<dbReference type="InterPro" id="IPR006593">
    <property type="entry name" value="Cyt_b561/ferric_Rdtase_TM"/>
</dbReference>
<keyword evidence="10" id="KW-0325">Glycoprotein</keyword>
<comment type="cofactor">
    <cofactor evidence="1">
        <name>heme b</name>
        <dbReference type="ChEBI" id="CHEBI:60344"/>
    </cofactor>
</comment>
<dbReference type="Pfam" id="PF02014">
    <property type="entry name" value="Reeler"/>
    <property type="match status" value="1"/>
</dbReference>
<feature type="domain" description="DOMON" evidence="12">
    <location>
        <begin position="273"/>
        <end position="388"/>
    </location>
</feature>
<evidence type="ECO:0000256" key="4">
    <source>
        <dbReference type="ARBA" id="ARBA00022448"/>
    </source>
</evidence>
<evidence type="ECO:0000256" key="11">
    <source>
        <dbReference type="SAM" id="Phobius"/>
    </source>
</evidence>
<evidence type="ECO:0000256" key="3">
    <source>
        <dbReference type="ARBA" id="ARBA00009195"/>
    </source>
</evidence>
<evidence type="ECO:0000259" key="13">
    <source>
        <dbReference type="PROSITE" id="PS50939"/>
    </source>
</evidence>
<keyword evidence="5 11" id="KW-0812">Transmembrane</keyword>
<feature type="domain" description="Reelin" evidence="14">
    <location>
        <begin position="78"/>
        <end position="245"/>
    </location>
</feature>
<evidence type="ECO:0000256" key="1">
    <source>
        <dbReference type="ARBA" id="ARBA00001970"/>
    </source>
</evidence>
<reference evidence="15" key="2">
    <citation type="submission" date="2025-09" db="UniProtKB">
        <authorList>
            <consortium name="Ensembl"/>
        </authorList>
    </citation>
    <scope>IDENTIFICATION</scope>
</reference>
<keyword evidence="9 11" id="KW-0472">Membrane</keyword>
<dbReference type="InterPro" id="IPR005018">
    <property type="entry name" value="DOMON_domain"/>
</dbReference>
<evidence type="ECO:0000256" key="6">
    <source>
        <dbReference type="ARBA" id="ARBA00022982"/>
    </source>
</evidence>
<dbReference type="InterPro" id="IPR051237">
    <property type="entry name" value="Ferric-chelate_Red/DefProt"/>
</dbReference>
<evidence type="ECO:0000256" key="7">
    <source>
        <dbReference type="ARBA" id="ARBA00022989"/>
    </source>
</evidence>
<comment type="similarity">
    <text evidence="3">Belongs to the FRRS1 family.</text>
</comment>
<evidence type="ECO:0000259" key="14">
    <source>
        <dbReference type="PROSITE" id="PS51019"/>
    </source>
</evidence>
<accession>A0A668U7J3</accession>
<sequence length="632" mass="68972">MTRVYLTTPGSRISKYRRSLDTLLKQRQHLSISSQLPAVLRPAHQQSCDTGARCFSLTRVMSCLKNNLVAMDLLVLLLLCTVSPVRGYRSGLVIDSCEDMHLHRSGLSPQTAPSPFTVTTEHKRYRLGEDVKVELQGPVSTPFTGFLLEAREVGNETPVGSFAIPAGAAKLLTCSQRPNSAVSHRSGFNSSYIQVTWKSEPSRDIKGVQFRASFVQNSTTFWVNVTSPVLTFTNRRAARSAVKSAGSISSASCGVTKVCFSQPPNCDPAVSSSCYFMSAMMLPGGTAVRYEMTGPNEGYIAFGFSADQIMGNDDIYVCGVNSNGQAGVQHMYSTGRSKPETRPLGNVYNVTTSVQNGVISCSFTTTNVISIQGTSGFNQSYYLLFVHGPTSSGQIKFHTDDFSSNKAINIYSPLAVGNGDFPDIMKAHGALMLIAWMTTASLGMMVARYLKKMAKGKRMYNKDLWFVVHVAVMCLTVAATIIAFILAFSYAQDWSGGAHPVLGCLVMILSLIQPIGALLRCGPQHHLRYLFNWTHFLNAVAIKSLAVAAIFTGLDRIDSDDGWLMKVMGGFLAWEVLFIIMLEVHDWIVKHRDGTADQMESALLRGDGCLIIVYLLGNLCFLVALLVGIGQK</sequence>
<dbReference type="Proteomes" id="UP000472276">
    <property type="component" value="Unassembled WGS sequence"/>
</dbReference>
<keyword evidence="4" id="KW-0813">Transport</keyword>
<dbReference type="CDD" id="cd09628">
    <property type="entry name" value="DOMON_SDR_2_like"/>
    <property type="match status" value="1"/>
</dbReference>
<proteinExistence type="inferred from homology"/>
<evidence type="ECO:0000256" key="2">
    <source>
        <dbReference type="ARBA" id="ARBA00004141"/>
    </source>
</evidence>
<dbReference type="SMART" id="SM00664">
    <property type="entry name" value="DoH"/>
    <property type="match status" value="1"/>
</dbReference>
<evidence type="ECO:0000313" key="15">
    <source>
        <dbReference type="Ensembl" id="ENSOABP00000034336.2"/>
    </source>
</evidence>
<protein>
    <submittedName>
        <fullName evidence="15">Uncharacterized protein</fullName>
    </submittedName>
</protein>
<keyword evidence="16" id="KW-1185">Reference proteome</keyword>
<feature type="transmembrane region" description="Helical" evidence="11">
    <location>
        <begin position="608"/>
        <end position="629"/>
    </location>
</feature>
<dbReference type="InterPro" id="IPR002861">
    <property type="entry name" value="Reeler_dom"/>
</dbReference>
<dbReference type="CDD" id="cd08544">
    <property type="entry name" value="Reeler"/>
    <property type="match status" value="1"/>
</dbReference>
<organism evidence="15 16">
    <name type="scientific">Oreochromis aureus</name>
    <name type="common">Israeli tilapia</name>
    <name type="synonym">Chromis aureus</name>
    <dbReference type="NCBI Taxonomy" id="47969"/>
    <lineage>
        <taxon>Eukaryota</taxon>
        <taxon>Metazoa</taxon>
        <taxon>Chordata</taxon>
        <taxon>Craniata</taxon>
        <taxon>Vertebrata</taxon>
        <taxon>Euteleostomi</taxon>
        <taxon>Actinopterygii</taxon>
        <taxon>Neopterygii</taxon>
        <taxon>Teleostei</taxon>
        <taxon>Neoteleostei</taxon>
        <taxon>Acanthomorphata</taxon>
        <taxon>Ovalentaria</taxon>
        <taxon>Cichlomorphae</taxon>
        <taxon>Cichliformes</taxon>
        <taxon>Cichlidae</taxon>
        <taxon>African cichlids</taxon>
        <taxon>Pseudocrenilabrinae</taxon>
        <taxon>Oreochromini</taxon>
        <taxon>Oreochromis</taxon>
    </lineage>
</organism>
<dbReference type="Gene3D" id="1.20.120.1770">
    <property type="match status" value="1"/>
</dbReference>
<dbReference type="PANTHER" id="PTHR45828:SF44">
    <property type="entry name" value="FERRIC-CHELATE REDUCTASE 1-RELATED"/>
    <property type="match status" value="1"/>
</dbReference>
<dbReference type="PROSITE" id="PS50836">
    <property type="entry name" value="DOMON"/>
    <property type="match status" value="1"/>
</dbReference>
<dbReference type="AlphaFoldDB" id="A0A668U7J3"/>
<dbReference type="Pfam" id="PF03351">
    <property type="entry name" value="DOMON"/>
    <property type="match status" value="1"/>
</dbReference>
<reference evidence="15" key="1">
    <citation type="submission" date="2025-08" db="UniProtKB">
        <authorList>
            <consortium name="Ensembl"/>
        </authorList>
    </citation>
    <scope>IDENTIFICATION</scope>
</reference>
<dbReference type="PANTHER" id="PTHR45828">
    <property type="entry name" value="CYTOCHROME B561/FERRIC REDUCTASE TRANSMEMBRANE"/>
    <property type="match status" value="1"/>
</dbReference>
<evidence type="ECO:0000256" key="10">
    <source>
        <dbReference type="ARBA" id="ARBA00023180"/>
    </source>
</evidence>
<evidence type="ECO:0000256" key="9">
    <source>
        <dbReference type="ARBA" id="ARBA00023136"/>
    </source>
</evidence>
<keyword evidence="8" id="KW-0408">Iron</keyword>
<dbReference type="CDD" id="cd08760">
    <property type="entry name" value="Cyt_b561_FRRS1_like"/>
    <property type="match status" value="1"/>
</dbReference>
<feature type="transmembrane region" description="Helical" evidence="11">
    <location>
        <begin position="497"/>
        <end position="518"/>
    </location>
</feature>
<dbReference type="InterPro" id="IPR042307">
    <property type="entry name" value="Reeler_sf"/>
</dbReference>
<feature type="transmembrane region" description="Helical" evidence="11">
    <location>
        <begin position="530"/>
        <end position="551"/>
    </location>
</feature>